<evidence type="ECO:0000259" key="7">
    <source>
        <dbReference type="SMART" id="SM00925"/>
    </source>
</evidence>
<protein>
    <recommendedName>
        <fullName evidence="2">peptidoglycan lytic exotransglycosylase</fullName>
        <ecNumber evidence="2">4.2.2.n1</ecNumber>
    </recommendedName>
    <alternativeName>
        <fullName evidence="5">Murein hydrolase A</fullName>
    </alternativeName>
</protein>
<accession>A0ABS8D3D0</accession>
<evidence type="ECO:0000313" key="8">
    <source>
        <dbReference type="EMBL" id="MCB6182178.1"/>
    </source>
</evidence>
<dbReference type="InterPro" id="IPR026044">
    <property type="entry name" value="MltA"/>
</dbReference>
<feature type="compositionally biased region" description="Pro residues" evidence="6">
    <location>
        <begin position="8"/>
        <end position="18"/>
    </location>
</feature>
<dbReference type="Proteomes" id="UP001165395">
    <property type="component" value="Unassembled WGS sequence"/>
</dbReference>
<dbReference type="EMBL" id="JAJBZT010000001">
    <property type="protein sequence ID" value="MCB6182178.1"/>
    <property type="molecule type" value="Genomic_DNA"/>
</dbReference>
<evidence type="ECO:0000256" key="4">
    <source>
        <dbReference type="ARBA" id="ARBA00023316"/>
    </source>
</evidence>
<name>A0ABS8D3D0_9NEIS</name>
<evidence type="ECO:0000256" key="3">
    <source>
        <dbReference type="ARBA" id="ARBA00023239"/>
    </source>
</evidence>
<evidence type="ECO:0000256" key="1">
    <source>
        <dbReference type="ARBA" id="ARBA00001420"/>
    </source>
</evidence>
<feature type="region of interest" description="Disordered" evidence="6">
    <location>
        <begin position="1"/>
        <end position="26"/>
    </location>
</feature>
<reference evidence="8" key="1">
    <citation type="submission" date="2021-10" db="EMBL/GenBank/DDBJ databases">
        <title>The complete genome sequence of Leeia sp. TBRC 13508.</title>
        <authorList>
            <person name="Charoenyingcharoen P."/>
            <person name="Yukphan P."/>
        </authorList>
    </citation>
    <scope>NUCLEOTIDE SEQUENCE</scope>
    <source>
        <strain evidence="8">TBRC 13508</strain>
    </source>
</reference>
<dbReference type="CDD" id="cd14668">
    <property type="entry name" value="mlta_B"/>
    <property type="match status" value="1"/>
</dbReference>
<evidence type="ECO:0000256" key="6">
    <source>
        <dbReference type="SAM" id="MobiDB-lite"/>
    </source>
</evidence>
<gene>
    <name evidence="8" type="ORF">LIN78_01235</name>
</gene>
<evidence type="ECO:0000256" key="2">
    <source>
        <dbReference type="ARBA" id="ARBA00012587"/>
    </source>
</evidence>
<proteinExistence type="predicted"/>
<comment type="catalytic activity">
    <reaction evidence="1">
        <text>Exolytic cleavage of the (1-&gt;4)-beta-glycosidic linkage between N-acetylmuramic acid (MurNAc) and N-acetylglucosamine (GlcNAc) residues in peptidoglycan, from either the reducing or the non-reducing ends of the peptidoglycan chains, with concomitant formation of a 1,6-anhydrobond in the MurNAc residue.</text>
        <dbReference type="EC" id="4.2.2.n1"/>
    </reaction>
</comment>
<organism evidence="8 9">
    <name type="scientific">Leeia speluncae</name>
    <dbReference type="NCBI Taxonomy" id="2884804"/>
    <lineage>
        <taxon>Bacteria</taxon>
        <taxon>Pseudomonadati</taxon>
        <taxon>Pseudomonadota</taxon>
        <taxon>Betaproteobacteria</taxon>
        <taxon>Neisseriales</taxon>
        <taxon>Leeiaceae</taxon>
        <taxon>Leeia</taxon>
    </lineage>
</organism>
<dbReference type="RefSeq" id="WP_227177684.1">
    <property type="nucleotide sequence ID" value="NZ_JAJBZT010000001.1"/>
</dbReference>
<keyword evidence="4" id="KW-0961">Cell wall biogenesis/degradation</keyword>
<dbReference type="PIRSF" id="PIRSF019422">
    <property type="entry name" value="MltA"/>
    <property type="match status" value="1"/>
</dbReference>
<dbReference type="SUPFAM" id="SSF50685">
    <property type="entry name" value="Barwin-like endoglucanases"/>
    <property type="match status" value="1"/>
</dbReference>
<dbReference type="Gene3D" id="2.40.240.50">
    <property type="entry name" value="Barwin-like endoglucanases"/>
    <property type="match status" value="1"/>
</dbReference>
<dbReference type="Gene3D" id="2.40.40.10">
    <property type="entry name" value="RlpA-like domain"/>
    <property type="match status" value="1"/>
</dbReference>
<dbReference type="CDD" id="cd14485">
    <property type="entry name" value="mltA_like_LT_A"/>
    <property type="match status" value="1"/>
</dbReference>
<dbReference type="InterPro" id="IPR005300">
    <property type="entry name" value="MltA_B"/>
</dbReference>
<keyword evidence="3" id="KW-0456">Lyase</keyword>
<dbReference type="Pfam" id="PF06725">
    <property type="entry name" value="3D"/>
    <property type="match status" value="1"/>
</dbReference>
<evidence type="ECO:0000256" key="5">
    <source>
        <dbReference type="ARBA" id="ARBA00030918"/>
    </source>
</evidence>
<dbReference type="EC" id="4.2.2.n1" evidence="2"/>
<dbReference type="PANTHER" id="PTHR30124:SF0">
    <property type="entry name" value="MEMBRANE-BOUND LYTIC MUREIN TRANSGLYCOSYLASE A"/>
    <property type="match status" value="1"/>
</dbReference>
<evidence type="ECO:0000313" key="9">
    <source>
        <dbReference type="Proteomes" id="UP001165395"/>
    </source>
</evidence>
<dbReference type="Pfam" id="PF03562">
    <property type="entry name" value="MltA"/>
    <property type="match status" value="1"/>
</dbReference>
<comment type="caution">
    <text evidence="8">The sequence shown here is derived from an EMBL/GenBank/DDBJ whole genome shotgun (WGS) entry which is preliminary data.</text>
</comment>
<sequence length="381" mass="41590">MAACSTPSVPPSVTPVPETPASKPAPAIKKPSVVWTKISDNQLPTDWQMESTLQAWQLGCKSLSLQEKWKALCAVNVAELEKPDWWKANFDIFQVSDGEGKDSGMLTGYYEPFLNGATQRSAKFAYPVYGVPTDLLTLDMATVYPDLKGARIRARLDGRKVVPYWSREEIELGKLPANTPVLAWVDDPVALFFLQVQGSGRIKLADGKQLRLGYADQNGYTYQSIGRELIKRGELTLDQASMQGIQAWAKRNPDKLQELLNTNPSYVFFRQLPTSNEGPIGSLNVPLTAGYSIAVDVRSVPLGTPVLIDTVIPNEKAPVKRLVMAQDTGGAIKGAVRADLFTGLGDAAGQVAGKMRQPLKYWVFWPKSAALPDGVVTTPAN</sequence>
<dbReference type="InterPro" id="IPR010611">
    <property type="entry name" value="3D_dom"/>
</dbReference>
<dbReference type="PANTHER" id="PTHR30124">
    <property type="entry name" value="MEMBRANE-BOUND LYTIC MUREIN TRANSGLYCOSYLASE A"/>
    <property type="match status" value="1"/>
</dbReference>
<feature type="domain" description="Lytic transglycosylase MltA" evidence="7">
    <location>
        <begin position="113"/>
        <end position="270"/>
    </location>
</feature>
<dbReference type="InterPro" id="IPR036908">
    <property type="entry name" value="RlpA-like_sf"/>
</dbReference>
<dbReference type="SMART" id="SM00925">
    <property type="entry name" value="MltA"/>
    <property type="match status" value="1"/>
</dbReference>
<keyword evidence="9" id="KW-1185">Reference proteome</keyword>